<feature type="region of interest" description="Disordered" evidence="1">
    <location>
        <begin position="50"/>
        <end position="75"/>
    </location>
</feature>
<keyword evidence="3" id="KW-1185">Reference proteome</keyword>
<dbReference type="RefSeq" id="WP_306634434.1">
    <property type="nucleotide sequence ID" value="NZ_JAUSXB010000001.1"/>
</dbReference>
<protein>
    <submittedName>
        <fullName evidence="2">Uncharacterized protein</fullName>
    </submittedName>
</protein>
<sequence>MNNSRSCSGGRWCTRADTLLLVEGIHLRSVTATEAGMVLGVETGDFAGVPESPRSATDSGRPGVMTLPVSVGRCG</sequence>
<reference evidence="2 3" key="1">
    <citation type="submission" date="2023-07" db="EMBL/GenBank/DDBJ databases">
        <title>Comparative genomics of wheat-associated soil bacteria to identify genetic determinants of phenazine resistance.</title>
        <authorList>
            <person name="Mouncey N."/>
        </authorList>
    </citation>
    <scope>NUCLEOTIDE SEQUENCE [LARGE SCALE GENOMIC DNA]</scope>
    <source>
        <strain evidence="2 3">W1I3</strain>
    </source>
</reference>
<dbReference type="EMBL" id="JAUSXB010000001">
    <property type="protein sequence ID" value="MDQ0673463.1"/>
    <property type="molecule type" value="Genomic_DNA"/>
</dbReference>
<proteinExistence type="predicted"/>
<evidence type="ECO:0000256" key="1">
    <source>
        <dbReference type="SAM" id="MobiDB-lite"/>
    </source>
</evidence>
<name>A0ABU0PHM6_9MICC</name>
<organism evidence="2 3">
    <name type="scientific">Pseudarthrobacter siccitolerans</name>
    <dbReference type="NCBI Taxonomy" id="861266"/>
    <lineage>
        <taxon>Bacteria</taxon>
        <taxon>Bacillati</taxon>
        <taxon>Actinomycetota</taxon>
        <taxon>Actinomycetes</taxon>
        <taxon>Micrococcales</taxon>
        <taxon>Micrococcaceae</taxon>
        <taxon>Pseudarthrobacter</taxon>
    </lineage>
</organism>
<evidence type="ECO:0000313" key="2">
    <source>
        <dbReference type="EMBL" id="MDQ0673463.1"/>
    </source>
</evidence>
<dbReference type="Proteomes" id="UP001236806">
    <property type="component" value="Unassembled WGS sequence"/>
</dbReference>
<evidence type="ECO:0000313" key="3">
    <source>
        <dbReference type="Proteomes" id="UP001236806"/>
    </source>
</evidence>
<gene>
    <name evidence="2" type="ORF">QFZ36_001024</name>
</gene>
<comment type="caution">
    <text evidence="2">The sequence shown here is derived from an EMBL/GenBank/DDBJ whole genome shotgun (WGS) entry which is preliminary data.</text>
</comment>
<accession>A0ABU0PHM6</accession>